<feature type="region of interest" description="Disordered" evidence="1">
    <location>
        <begin position="42"/>
        <end position="70"/>
    </location>
</feature>
<accession>A0A4R4UYI4</accession>
<protein>
    <recommendedName>
        <fullName evidence="2">Nitroreductase domain-containing protein</fullName>
    </recommendedName>
</protein>
<organism evidence="3 4">
    <name type="scientific">Saccharopolyspora aridisoli</name>
    <dbReference type="NCBI Taxonomy" id="2530385"/>
    <lineage>
        <taxon>Bacteria</taxon>
        <taxon>Bacillati</taxon>
        <taxon>Actinomycetota</taxon>
        <taxon>Actinomycetes</taxon>
        <taxon>Pseudonocardiales</taxon>
        <taxon>Pseudonocardiaceae</taxon>
        <taxon>Saccharopolyspora</taxon>
    </lineage>
</organism>
<dbReference type="Pfam" id="PF00881">
    <property type="entry name" value="Nitroreductase"/>
    <property type="match status" value="1"/>
</dbReference>
<feature type="compositionally biased region" description="Low complexity" evidence="1">
    <location>
        <begin position="47"/>
        <end position="61"/>
    </location>
</feature>
<sequence>MTPPGAGDEMGHTRRPRPGRIERGVRVVGTLAPVRGARWQGVSESVGAPCARRPRRPAQGGSSRGGNRLSVAQVVGTGARAPVEWSPVEIEEIGEAVSRAPSVHNSRPWSLTLERRTAVLREDPAMRMQHDPEGRDQRISCGAALMNMVLAVRSLGWSAKVELGASGGLVSAAVTVGEPADPSPREATWARAIPQRRSHRQPFSDRPVPELLREKIWDAAAGTRCGGRWINADAEAAEVGGMLSRSATAFQADAGYTRELAEWATPEGKRLRTESEGLRGLAAAGLTAMTTSLPDGSVLARVLREEAVLLVGTRGDRAIDHLRAGQAVERAWLEATSSGLSVSMMTQPLHVGEVRTGLADRLGTSLIPQVIMRFGYPKS</sequence>
<evidence type="ECO:0000313" key="3">
    <source>
        <dbReference type="EMBL" id="TDC91899.1"/>
    </source>
</evidence>
<keyword evidence="4" id="KW-1185">Reference proteome</keyword>
<reference evidence="3 4" key="1">
    <citation type="submission" date="2019-03" db="EMBL/GenBank/DDBJ databases">
        <title>Draft genome sequences of novel Actinobacteria.</title>
        <authorList>
            <person name="Sahin N."/>
            <person name="Ay H."/>
            <person name="Saygin H."/>
        </authorList>
    </citation>
    <scope>NUCLEOTIDE SEQUENCE [LARGE SCALE GENOMIC DNA]</scope>
    <source>
        <strain evidence="3 4">16K404</strain>
    </source>
</reference>
<evidence type="ECO:0000313" key="4">
    <source>
        <dbReference type="Proteomes" id="UP000294744"/>
    </source>
</evidence>
<dbReference type="AlphaFoldDB" id="A0A4R4UYI4"/>
<dbReference type="InterPro" id="IPR000415">
    <property type="entry name" value="Nitroreductase-like"/>
</dbReference>
<dbReference type="EMBL" id="SMKV01000016">
    <property type="protein sequence ID" value="TDC91899.1"/>
    <property type="molecule type" value="Genomic_DNA"/>
</dbReference>
<dbReference type="PANTHER" id="PTHR23026:SF123">
    <property type="entry name" value="NAD(P)H NITROREDUCTASE RV3131-RELATED"/>
    <property type="match status" value="1"/>
</dbReference>
<dbReference type="SUPFAM" id="SSF55469">
    <property type="entry name" value="FMN-dependent nitroreductase-like"/>
    <property type="match status" value="2"/>
</dbReference>
<name>A0A4R4UYI4_9PSEU</name>
<dbReference type="PANTHER" id="PTHR23026">
    <property type="entry name" value="NADPH NITROREDUCTASE"/>
    <property type="match status" value="1"/>
</dbReference>
<dbReference type="OrthoDB" id="8156917at2"/>
<gene>
    <name evidence="3" type="ORF">E1161_15215</name>
</gene>
<dbReference type="GO" id="GO:0016491">
    <property type="term" value="F:oxidoreductase activity"/>
    <property type="evidence" value="ECO:0007669"/>
    <property type="project" value="InterPro"/>
</dbReference>
<comment type="caution">
    <text evidence="3">The sequence shown here is derived from an EMBL/GenBank/DDBJ whole genome shotgun (WGS) entry which is preliminary data.</text>
</comment>
<dbReference type="Gene3D" id="3.40.109.10">
    <property type="entry name" value="NADH Oxidase"/>
    <property type="match status" value="1"/>
</dbReference>
<dbReference type="NCBIfam" id="NF047509">
    <property type="entry name" value="Rv3131_FMN_oxido"/>
    <property type="match status" value="1"/>
</dbReference>
<dbReference type="InterPro" id="IPR050627">
    <property type="entry name" value="Nitroreductase/BluB"/>
</dbReference>
<evidence type="ECO:0000259" key="2">
    <source>
        <dbReference type="Pfam" id="PF00881"/>
    </source>
</evidence>
<feature type="region of interest" description="Disordered" evidence="1">
    <location>
        <begin position="1"/>
        <end position="23"/>
    </location>
</feature>
<dbReference type="InterPro" id="IPR029479">
    <property type="entry name" value="Nitroreductase"/>
</dbReference>
<feature type="domain" description="Nitroreductase" evidence="2">
    <location>
        <begin position="195"/>
        <end position="376"/>
    </location>
</feature>
<proteinExistence type="predicted"/>
<dbReference type="Proteomes" id="UP000294744">
    <property type="component" value="Unassembled WGS sequence"/>
</dbReference>
<evidence type="ECO:0000256" key="1">
    <source>
        <dbReference type="SAM" id="MobiDB-lite"/>
    </source>
</evidence>